<dbReference type="AlphaFoldDB" id="A0A0V0GX67"/>
<keyword evidence="1" id="KW-0812">Transmembrane</keyword>
<organism evidence="2">
    <name type="scientific">Solanum chacoense</name>
    <name type="common">Chaco potato</name>
    <dbReference type="NCBI Taxonomy" id="4108"/>
    <lineage>
        <taxon>Eukaryota</taxon>
        <taxon>Viridiplantae</taxon>
        <taxon>Streptophyta</taxon>
        <taxon>Embryophyta</taxon>
        <taxon>Tracheophyta</taxon>
        <taxon>Spermatophyta</taxon>
        <taxon>Magnoliopsida</taxon>
        <taxon>eudicotyledons</taxon>
        <taxon>Gunneridae</taxon>
        <taxon>Pentapetalae</taxon>
        <taxon>asterids</taxon>
        <taxon>lamiids</taxon>
        <taxon>Solanales</taxon>
        <taxon>Solanaceae</taxon>
        <taxon>Solanoideae</taxon>
        <taxon>Solaneae</taxon>
        <taxon>Solanum</taxon>
    </lineage>
</organism>
<accession>A0A0V0GX67</accession>
<feature type="non-terminal residue" evidence="2">
    <location>
        <position position="1"/>
    </location>
</feature>
<evidence type="ECO:0000256" key="1">
    <source>
        <dbReference type="SAM" id="Phobius"/>
    </source>
</evidence>
<keyword evidence="1" id="KW-0472">Membrane</keyword>
<feature type="transmembrane region" description="Helical" evidence="1">
    <location>
        <begin position="12"/>
        <end position="34"/>
    </location>
</feature>
<name>A0A0V0GX67_SOLCH</name>
<dbReference type="EMBL" id="GEDG01029216">
    <property type="protein sequence ID" value="JAP12686.1"/>
    <property type="molecule type" value="Transcribed_RNA"/>
</dbReference>
<protein>
    <submittedName>
        <fullName evidence="2">Putative ovule protein</fullName>
    </submittedName>
</protein>
<proteinExistence type="predicted"/>
<sequence length="75" mass="8568">NFSFNNLIFYNFLAPFASALLYMGLECLFTLFTLNCCVFTRDYQNSVLGVSVKNIIVRHFRPSMSCRSISPSDIV</sequence>
<reference evidence="2" key="1">
    <citation type="submission" date="2015-12" db="EMBL/GenBank/DDBJ databases">
        <title>Gene expression during late stages of embryo sac development: a critical building block for successful pollen-pistil interactions.</title>
        <authorList>
            <person name="Liu Y."/>
            <person name="Joly V."/>
            <person name="Sabar M."/>
            <person name="Matton D.P."/>
        </authorList>
    </citation>
    <scope>NUCLEOTIDE SEQUENCE</scope>
</reference>
<evidence type="ECO:0000313" key="2">
    <source>
        <dbReference type="EMBL" id="JAP12686.1"/>
    </source>
</evidence>
<keyword evidence="1" id="KW-1133">Transmembrane helix</keyword>